<feature type="transmembrane region" description="Helical" evidence="1">
    <location>
        <begin position="41"/>
        <end position="61"/>
    </location>
</feature>
<evidence type="ECO:0000313" key="3">
    <source>
        <dbReference type="EMBL" id="AMQ01398.1"/>
    </source>
</evidence>
<dbReference type="InterPro" id="IPR036097">
    <property type="entry name" value="HisK_dim/P_sf"/>
</dbReference>
<keyword evidence="4" id="KW-1185">Reference proteome</keyword>
<dbReference type="SUPFAM" id="SSF55785">
    <property type="entry name" value="PYP-like sensor domain (PAS domain)"/>
    <property type="match status" value="1"/>
</dbReference>
<proteinExistence type="predicted"/>
<reference evidence="3 4" key="1">
    <citation type="submission" date="2016-03" db="EMBL/GenBank/DDBJ databases">
        <title>Complete genome sequence of Pedobacter cryoconitis PAMC 27485.</title>
        <authorList>
            <person name="Lee J."/>
            <person name="Kim O.-S."/>
        </authorList>
    </citation>
    <scope>NUCLEOTIDE SEQUENCE [LARGE SCALE GENOMIC DNA]</scope>
    <source>
        <strain evidence="3 4">PAMC 27485</strain>
    </source>
</reference>
<accession>A0A127VJF5</accession>
<evidence type="ECO:0000259" key="2">
    <source>
        <dbReference type="PROSITE" id="PS50112"/>
    </source>
</evidence>
<feature type="transmembrane region" description="Helical" evidence="1">
    <location>
        <begin position="173"/>
        <end position="196"/>
    </location>
</feature>
<dbReference type="NCBIfam" id="TIGR00229">
    <property type="entry name" value="sensory_box"/>
    <property type="match status" value="1"/>
</dbReference>
<sequence>MFSIKEHWWRVQRLIEQAVLRNSDPSEEEHVFWRKRLFRNVISYGFIISIVAFVSSVTFGFFAGNTIVQWFNVVFVFALLSIIFNKKIMIHTRKILALFLLYVLAIIYIAVLGSEGPGVLYLIIITIFSAMIFPRPAAYWLVGLNVLICAGFGAVIQYKLFESPLLQSYDLPLWASYSGNLIFVSLISVMLISKVLNGLEQTIKKEANLISRLDASERYFRNTFEANPVPMYVFDVENGKFLHANDAACTKYGYTKEEFLQMNIVDIRPQSESSKLMDLTSMINNRDYSGILIHINKNKEVFPVEIETNTIRFEEREARLVLATDVSERIDYIQKIERQNKDLKEIAWIQSHMVRAPLANIMSLTEFLIKYPGEDTQQTLNFLNDSSQKLNMAIESIVGQAGGSGLTS</sequence>
<keyword evidence="1" id="KW-1133">Transmembrane helix</keyword>
<dbReference type="GO" id="GO:0000155">
    <property type="term" value="F:phosphorelay sensor kinase activity"/>
    <property type="evidence" value="ECO:0007669"/>
    <property type="project" value="InterPro"/>
</dbReference>
<dbReference type="EMBL" id="CP014504">
    <property type="protein sequence ID" value="AMQ01398.1"/>
    <property type="molecule type" value="Genomic_DNA"/>
</dbReference>
<evidence type="ECO:0000256" key="1">
    <source>
        <dbReference type="SAM" id="Phobius"/>
    </source>
</evidence>
<dbReference type="PATRIC" id="fig|188932.3.peg.4728"/>
<dbReference type="Proteomes" id="UP000071561">
    <property type="component" value="Chromosome"/>
</dbReference>
<feature type="transmembrane region" description="Helical" evidence="1">
    <location>
        <begin position="96"/>
        <end position="112"/>
    </location>
</feature>
<dbReference type="OrthoDB" id="6231665at2"/>
<dbReference type="Gene3D" id="3.30.450.20">
    <property type="entry name" value="PAS domain"/>
    <property type="match status" value="1"/>
</dbReference>
<feature type="transmembrane region" description="Helical" evidence="1">
    <location>
        <begin position="67"/>
        <end position="84"/>
    </location>
</feature>
<dbReference type="InterPro" id="IPR035965">
    <property type="entry name" value="PAS-like_dom_sf"/>
</dbReference>
<keyword evidence="1" id="KW-0472">Membrane</keyword>
<dbReference type="KEGG" id="pcm:AY601_4561"/>
<organism evidence="3 4">
    <name type="scientific">Pedobacter cryoconitis</name>
    <dbReference type="NCBI Taxonomy" id="188932"/>
    <lineage>
        <taxon>Bacteria</taxon>
        <taxon>Pseudomonadati</taxon>
        <taxon>Bacteroidota</taxon>
        <taxon>Sphingobacteriia</taxon>
        <taxon>Sphingobacteriales</taxon>
        <taxon>Sphingobacteriaceae</taxon>
        <taxon>Pedobacter</taxon>
    </lineage>
</organism>
<feature type="transmembrane region" description="Helical" evidence="1">
    <location>
        <begin position="118"/>
        <end position="134"/>
    </location>
</feature>
<dbReference type="CDD" id="cd00130">
    <property type="entry name" value="PAS"/>
    <property type="match status" value="1"/>
</dbReference>
<evidence type="ECO:0000313" key="4">
    <source>
        <dbReference type="Proteomes" id="UP000071561"/>
    </source>
</evidence>
<dbReference type="SUPFAM" id="SSF47384">
    <property type="entry name" value="Homodimeric domain of signal transducing histidine kinase"/>
    <property type="match status" value="1"/>
</dbReference>
<dbReference type="SMART" id="SM00091">
    <property type="entry name" value="PAS"/>
    <property type="match status" value="1"/>
</dbReference>
<keyword evidence="1" id="KW-0812">Transmembrane</keyword>
<feature type="transmembrane region" description="Helical" evidence="1">
    <location>
        <begin position="141"/>
        <end position="161"/>
    </location>
</feature>
<dbReference type="InterPro" id="IPR000014">
    <property type="entry name" value="PAS"/>
</dbReference>
<feature type="domain" description="PAS" evidence="2">
    <location>
        <begin position="216"/>
        <end position="265"/>
    </location>
</feature>
<dbReference type="Pfam" id="PF13426">
    <property type="entry name" value="PAS_9"/>
    <property type="match status" value="1"/>
</dbReference>
<dbReference type="Pfam" id="PF20969">
    <property type="entry name" value="MASE11"/>
    <property type="match status" value="1"/>
</dbReference>
<gene>
    <name evidence="3" type="ORF">AY601_4561</name>
</gene>
<dbReference type="AlphaFoldDB" id="A0A127VJF5"/>
<dbReference type="RefSeq" id="WP_068405474.1">
    <property type="nucleotide sequence ID" value="NZ_CP014504.1"/>
</dbReference>
<protein>
    <recommendedName>
        <fullName evidence="2">PAS domain-containing protein</fullName>
    </recommendedName>
</protein>
<dbReference type="PROSITE" id="PS50112">
    <property type="entry name" value="PAS"/>
    <property type="match status" value="1"/>
</dbReference>
<dbReference type="InterPro" id="IPR048437">
    <property type="entry name" value="MASE11"/>
</dbReference>
<name>A0A127VJF5_9SPHI</name>